<dbReference type="EMBL" id="OU963870">
    <property type="protein sequence ID" value="CAH0395546.1"/>
    <property type="molecule type" value="Genomic_DNA"/>
</dbReference>
<feature type="compositionally biased region" description="Polar residues" evidence="1">
    <location>
        <begin position="127"/>
        <end position="137"/>
    </location>
</feature>
<evidence type="ECO:0000313" key="3">
    <source>
        <dbReference type="Proteomes" id="UP001152759"/>
    </source>
</evidence>
<accession>A0A9P0AL52</accession>
<dbReference type="SUPFAM" id="SSF56204">
    <property type="entry name" value="Hect, E3 ligase catalytic domain"/>
    <property type="match status" value="1"/>
</dbReference>
<dbReference type="GO" id="GO:0004842">
    <property type="term" value="F:ubiquitin-protein transferase activity"/>
    <property type="evidence" value="ECO:0007669"/>
    <property type="project" value="InterPro"/>
</dbReference>
<name>A0A9P0AL52_BEMTA</name>
<feature type="region of interest" description="Disordered" evidence="1">
    <location>
        <begin position="105"/>
        <end position="137"/>
    </location>
</feature>
<protein>
    <submittedName>
        <fullName evidence="2">Uncharacterized protein</fullName>
    </submittedName>
</protein>
<dbReference type="Proteomes" id="UP001152759">
    <property type="component" value="Chromosome 9"/>
</dbReference>
<dbReference type="InterPro" id="IPR035983">
    <property type="entry name" value="Hect_E3_ubiquitin_ligase"/>
</dbReference>
<organism evidence="2 3">
    <name type="scientific">Bemisia tabaci</name>
    <name type="common">Sweetpotato whitefly</name>
    <name type="synonym">Aleurodes tabaci</name>
    <dbReference type="NCBI Taxonomy" id="7038"/>
    <lineage>
        <taxon>Eukaryota</taxon>
        <taxon>Metazoa</taxon>
        <taxon>Ecdysozoa</taxon>
        <taxon>Arthropoda</taxon>
        <taxon>Hexapoda</taxon>
        <taxon>Insecta</taxon>
        <taxon>Pterygota</taxon>
        <taxon>Neoptera</taxon>
        <taxon>Paraneoptera</taxon>
        <taxon>Hemiptera</taxon>
        <taxon>Sternorrhyncha</taxon>
        <taxon>Aleyrodoidea</taxon>
        <taxon>Aleyrodidae</taxon>
        <taxon>Aleyrodinae</taxon>
        <taxon>Bemisia</taxon>
    </lineage>
</organism>
<feature type="region of interest" description="Disordered" evidence="1">
    <location>
        <begin position="182"/>
        <end position="214"/>
    </location>
</feature>
<feature type="compositionally biased region" description="Polar residues" evidence="1">
    <location>
        <begin position="204"/>
        <end position="214"/>
    </location>
</feature>
<dbReference type="AlphaFoldDB" id="A0A9P0AL52"/>
<proteinExistence type="predicted"/>
<feature type="compositionally biased region" description="Polar residues" evidence="1">
    <location>
        <begin position="271"/>
        <end position="285"/>
    </location>
</feature>
<evidence type="ECO:0000313" key="2">
    <source>
        <dbReference type="EMBL" id="CAH0395546.1"/>
    </source>
</evidence>
<feature type="compositionally biased region" description="Polar residues" evidence="1">
    <location>
        <begin position="250"/>
        <end position="262"/>
    </location>
</feature>
<evidence type="ECO:0000256" key="1">
    <source>
        <dbReference type="SAM" id="MobiDB-lite"/>
    </source>
</evidence>
<feature type="compositionally biased region" description="Polar residues" evidence="1">
    <location>
        <begin position="50"/>
        <end position="60"/>
    </location>
</feature>
<dbReference type="Gene3D" id="3.90.1750.10">
    <property type="entry name" value="Hect, E3 ligase catalytic domains"/>
    <property type="match status" value="1"/>
</dbReference>
<keyword evidence="3" id="KW-1185">Reference proteome</keyword>
<gene>
    <name evidence="2" type="ORF">BEMITA_LOCUS13716</name>
</gene>
<feature type="region of interest" description="Disordered" evidence="1">
    <location>
        <begin position="235"/>
        <end position="296"/>
    </location>
</feature>
<feature type="region of interest" description="Disordered" evidence="1">
    <location>
        <begin position="27"/>
        <end position="60"/>
    </location>
</feature>
<sequence>MQSALCGALQAEALKAEHIPSAEVVKFFETSSETKPPPSLPNPKEEPSEVTTPAQPHQHQGPTILLLLSLSELLSKLSSNVSSTRIPTGPIPAEHIPSAEVVKFFETSSETKPPPSLPNPKEEPSEVTTPAQPHQHQGPTILLLLSLSELLSKLSSNVSSTRIPTGPIPAEHIPSAEVVKFFETSSETKPPPSLPNPKEEPSEVTTPAQPHQHQGPTILLLLSLSELLSKLSSNVSSTRIPTGPIPVHRTANSKTLSSTPTFHQDPMMDPVQSTSSMPTYHQNIATEPGPLTSTRKRKTRFDIATLRDGSDDDDDFIQEVDYIREIKHGYSVPTAIKNNGPEYDCGQENVNTVINTYHQLINKIHRSSVLKDSTEALTHDFDPLSKETFSFKGEFGIDASRVSRDAFRIALRDLLASSIFEGDSSEMLKINYFHLKNQTYFNAGYVINLAIMHTGQAATFLSPLLLDLIFAEDLDKAEVQTGHLLDFSIKTAVQDLHNAHS</sequence>
<reference evidence="2" key="1">
    <citation type="submission" date="2021-12" db="EMBL/GenBank/DDBJ databases">
        <authorList>
            <person name="King R."/>
        </authorList>
    </citation>
    <scope>NUCLEOTIDE SEQUENCE</scope>
</reference>